<accession>A0A6L2K7Q4</accession>
<keyword evidence="1" id="KW-0808">Transferase</keyword>
<keyword evidence="1" id="KW-0548">Nucleotidyltransferase</keyword>
<gene>
    <name evidence="1" type="ORF">Tci_017406</name>
</gene>
<comment type="caution">
    <text evidence="1">The sequence shown here is derived from an EMBL/GenBank/DDBJ whole genome shotgun (WGS) entry which is preliminary data.</text>
</comment>
<evidence type="ECO:0000313" key="1">
    <source>
        <dbReference type="EMBL" id="GEU45428.1"/>
    </source>
</evidence>
<protein>
    <submittedName>
        <fullName evidence="1">RNA-directed DNA polymerase, eukaryota</fullName>
    </submittedName>
</protein>
<dbReference type="GO" id="GO:0003964">
    <property type="term" value="F:RNA-directed DNA polymerase activity"/>
    <property type="evidence" value="ECO:0007669"/>
    <property type="project" value="UniProtKB-KW"/>
</dbReference>
<dbReference type="EMBL" id="BKCJ010001984">
    <property type="protein sequence ID" value="GEU45428.1"/>
    <property type="molecule type" value="Genomic_DNA"/>
</dbReference>
<name>A0A6L2K7Q4_TANCI</name>
<reference evidence="1" key="1">
    <citation type="journal article" date="2019" name="Sci. Rep.">
        <title>Draft genome of Tanacetum cinerariifolium, the natural source of mosquito coil.</title>
        <authorList>
            <person name="Yamashiro T."/>
            <person name="Shiraishi A."/>
            <person name="Satake H."/>
            <person name="Nakayama K."/>
        </authorList>
    </citation>
    <scope>NUCLEOTIDE SEQUENCE</scope>
</reference>
<organism evidence="1">
    <name type="scientific">Tanacetum cinerariifolium</name>
    <name type="common">Dalmatian daisy</name>
    <name type="synonym">Chrysanthemum cinerariifolium</name>
    <dbReference type="NCBI Taxonomy" id="118510"/>
    <lineage>
        <taxon>Eukaryota</taxon>
        <taxon>Viridiplantae</taxon>
        <taxon>Streptophyta</taxon>
        <taxon>Embryophyta</taxon>
        <taxon>Tracheophyta</taxon>
        <taxon>Spermatophyta</taxon>
        <taxon>Magnoliopsida</taxon>
        <taxon>eudicotyledons</taxon>
        <taxon>Gunneridae</taxon>
        <taxon>Pentapetalae</taxon>
        <taxon>asterids</taxon>
        <taxon>campanulids</taxon>
        <taxon>Asterales</taxon>
        <taxon>Asteraceae</taxon>
        <taxon>Asteroideae</taxon>
        <taxon>Anthemideae</taxon>
        <taxon>Anthemidinae</taxon>
        <taxon>Tanacetum</taxon>
    </lineage>
</organism>
<dbReference type="AlphaFoldDB" id="A0A6L2K7Q4"/>
<sequence length="513" mass="57265">MLEEGDNTGGGWRRIETATTTETTVHISVLRGPFENTTNKNLSSCELEICRVEEIIVEGSIEGSVVHFNGSELLLNCYCPNFWSNKYFWISGSGNSSLGDATVGGGIIGGSGESVLFVNRLILGSSSSISAIGGHGSQIARGGSGDIILATTNRSSTLTITKIIPYEAFVCPCKDGDVVLRESYKPKTRGKLYYACLRSKPWQNTFGCKFFYGKRNESVYWLVLLELQRIQFILQDLHRLQFILQELQEMQSAQSGSLWFKIGRKQSCGSCLRSLTNQLNIKPSLEKHQFQPHRLHVATVSSHSVLLTENKKLKWWSLAFQHGRAENVIYMIYEQISSHGAISYLCWNRLARVLQTPTTSPAPWSKKCVSGSPALHKVLVFEATKSDSPTFFNCNDHFSPYEEACAIDQGDQEPGVPGVALQDSNGALVIQLLDAILEKNSERLAQIPVEKEHMLHHSLDPIKSFDYQNKTKRVLHATVVKQLEIAALMENLQDSKFHVSSAQVVYKNLMHEF</sequence>
<keyword evidence="1" id="KW-0695">RNA-directed DNA polymerase</keyword>
<proteinExistence type="predicted"/>